<protein>
    <recommendedName>
        <fullName evidence="3">C2H2-type domain-containing protein</fullName>
    </recommendedName>
</protein>
<dbReference type="OrthoDB" id="3522001at2759"/>
<sequence length="194" mass="21798">SQEHRVLLCVSCRVGIRPDDGIRLHFWRTHRLKGEALGHIIDYSHAAEPIANPYTVPVPDDGSPSIDQLPVLNGFSCSECRFLTTSRKLIRVHRSQSGHGSNWKEVRLQTLTPGNHARYWAVEQGPTRTASPGVSGPISTSSQYILDERLARYEESLAAELEETRRTVDSRQGPNFESTWVREMGWARHLAGSD</sequence>
<proteinExistence type="predicted"/>
<dbReference type="Pfam" id="PF12013">
    <property type="entry name" value="OrsD"/>
    <property type="match status" value="1"/>
</dbReference>
<dbReference type="AlphaFoldDB" id="A0A9P9BJL9"/>
<feature type="non-terminal residue" evidence="1">
    <location>
        <position position="194"/>
    </location>
</feature>
<name>A0A9P9BJL9_9PEZI</name>
<organism evidence="1 2">
    <name type="scientific">Microdochium trichocladiopsis</name>
    <dbReference type="NCBI Taxonomy" id="1682393"/>
    <lineage>
        <taxon>Eukaryota</taxon>
        <taxon>Fungi</taxon>
        <taxon>Dikarya</taxon>
        <taxon>Ascomycota</taxon>
        <taxon>Pezizomycotina</taxon>
        <taxon>Sordariomycetes</taxon>
        <taxon>Xylariomycetidae</taxon>
        <taxon>Xylariales</taxon>
        <taxon>Microdochiaceae</taxon>
        <taxon>Microdochium</taxon>
    </lineage>
</organism>
<gene>
    <name evidence="1" type="ORF">B0I36DRAFT_213659</name>
</gene>
<accession>A0A9P9BJL9</accession>
<evidence type="ECO:0000313" key="1">
    <source>
        <dbReference type="EMBL" id="KAH7016119.1"/>
    </source>
</evidence>
<dbReference type="GeneID" id="70178491"/>
<reference evidence="1" key="1">
    <citation type="journal article" date="2021" name="Nat. Commun.">
        <title>Genetic determinants of endophytism in the Arabidopsis root mycobiome.</title>
        <authorList>
            <person name="Mesny F."/>
            <person name="Miyauchi S."/>
            <person name="Thiergart T."/>
            <person name="Pickel B."/>
            <person name="Atanasova L."/>
            <person name="Karlsson M."/>
            <person name="Huettel B."/>
            <person name="Barry K.W."/>
            <person name="Haridas S."/>
            <person name="Chen C."/>
            <person name="Bauer D."/>
            <person name="Andreopoulos W."/>
            <person name="Pangilinan J."/>
            <person name="LaButti K."/>
            <person name="Riley R."/>
            <person name="Lipzen A."/>
            <person name="Clum A."/>
            <person name="Drula E."/>
            <person name="Henrissat B."/>
            <person name="Kohler A."/>
            <person name="Grigoriev I.V."/>
            <person name="Martin F.M."/>
            <person name="Hacquard S."/>
        </authorList>
    </citation>
    <scope>NUCLEOTIDE SEQUENCE</scope>
    <source>
        <strain evidence="1">MPI-CAGE-CH-0230</strain>
    </source>
</reference>
<dbReference type="EMBL" id="JAGTJQ010000012">
    <property type="protein sequence ID" value="KAH7016119.1"/>
    <property type="molecule type" value="Genomic_DNA"/>
</dbReference>
<keyword evidence="2" id="KW-1185">Reference proteome</keyword>
<feature type="non-terminal residue" evidence="1">
    <location>
        <position position="1"/>
    </location>
</feature>
<dbReference type="InterPro" id="IPR022698">
    <property type="entry name" value="OrsD"/>
</dbReference>
<evidence type="ECO:0008006" key="3">
    <source>
        <dbReference type="Google" id="ProtNLM"/>
    </source>
</evidence>
<dbReference type="Proteomes" id="UP000756346">
    <property type="component" value="Unassembled WGS sequence"/>
</dbReference>
<comment type="caution">
    <text evidence="1">The sequence shown here is derived from an EMBL/GenBank/DDBJ whole genome shotgun (WGS) entry which is preliminary data.</text>
</comment>
<evidence type="ECO:0000313" key="2">
    <source>
        <dbReference type="Proteomes" id="UP000756346"/>
    </source>
</evidence>
<dbReference type="RefSeq" id="XP_046005743.1">
    <property type="nucleotide sequence ID" value="XM_046148945.1"/>
</dbReference>